<gene>
    <name evidence="14" type="ORF">HMI46_08485</name>
</gene>
<dbReference type="Proteomes" id="UP000552038">
    <property type="component" value="Unassembled WGS sequence"/>
</dbReference>
<dbReference type="SUPFAM" id="SSF55874">
    <property type="entry name" value="ATPase domain of HSP90 chaperone/DNA topoisomerase II/histidine kinase"/>
    <property type="match status" value="1"/>
</dbReference>
<keyword evidence="6" id="KW-0547">Nucleotide-binding</keyword>
<proteinExistence type="predicted"/>
<keyword evidence="4" id="KW-0808">Transferase</keyword>
<name>A0AAP7A0E8_PAEAL</name>
<evidence type="ECO:0000313" key="14">
    <source>
        <dbReference type="EMBL" id="NOJ70588.1"/>
    </source>
</evidence>
<evidence type="ECO:0000256" key="7">
    <source>
        <dbReference type="ARBA" id="ARBA00022777"/>
    </source>
</evidence>
<keyword evidence="2" id="KW-1003">Cell membrane</keyword>
<dbReference type="InterPro" id="IPR010559">
    <property type="entry name" value="Sig_transdc_His_kin_internal"/>
</dbReference>
<evidence type="ECO:0000256" key="1">
    <source>
        <dbReference type="ARBA" id="ARBA00004651"/>
    </source>
</evidence>
<sequence length="656" mass="75415">MLKPFHQMYQKHFKKKLFNKLIAMYSLIAVASLVTVSVFAYEFFARKDVSNALMEQQRTVDTINRYIDQKNDLAQAIVQQVYQDNMLIQDTVYLLNEGYEQYIRYRLDAYSSSNVFYVRKMQEFFMLQFWKDPDLQNINLISPTKQFAYMYTGDGAKGGLYDWSQDPQVNMQWKMDRFGQRVTSYMKQSKKEDNSADIQDMPVFRPSDRLVDMMEQEETKRLGQKGQQGQGPILVKENVIQSESEKLPLISVTNRVSSPESLLTAGHITIDFNANGIGRQIGYSLRGEQWLVLNQKGDVIYPSSQAQDAVKWANVDELSKLERNKPQSIELNGKSTYVTVSQTNKLGLYVIGALPEAAITDHLSGLKNTIGIVTTLCIFAVLMVTYLSVLHLSRRTQTIVMAMKKVQEGNLNVRLPVTREDELGLIAGSFNQMCEDLKQYINKVYKSELKQKHAELIALQAQIKPHFLYNTLEVIRMRAVSKGAHDVGEMIYSLAAMFRHMVKDKTIITVNEEIENCRRYLELTRIRYRDKLQFTIQMDERLGGYNTMKLSVQPLIENYLVHGIVLDRNDNHIRIEVAQDEGELIIRVADNGKGIEPERLQEIQRDLEQPNIQDHGSLGLKNVQERLRILYGEQYGLTIDSTLHVGTTATVRVPLQ</sequence>
<dbReference type="InterPro" id="IPR036890">
    <property type="entry name" value="HATPase_C_sf"/>
</dbReference>
<evidence type="ECO:0000256" key="2">
    <source>
        <dbReference type="ARBA" id="ARBA00022475"/>
    </source>
</evidence>
<dbReference type="PANTHER" id="PTHR34220">
    <property type="entry name" value="SENSOR HISTIDINE KINASE YPDA"/>
    <property type="match status" value="1"/>
</dbReference>
<evidence type="ECO:0000256" key="9">
    <source>
        <dbReference type="ARBA" id="ARBA00022989"/>
    </source>
</evidence>
<dbReference type="GO" id="GO:0005886">
    <property type="term" value="C:plasma membrane"/>
    <property type="evidence" value="ECO:0007669"/>
    <property type="project" value="UniProtKB-SubCell"/>
</dbReference>
<dbReference type="Pfam" id="PF00672">
    <property type="entry name" value="HAMP"/>
    <property type="match status" value="1"/>
</dbReference>
<feature type="transmembrane region" description="Helical" evidence="12">
    <location>
        <begin position="370"/>
        <end position="393"/>
    </location>
</feature>
<evidence type="ECO:0000256" key="11">
    <source>
        <dbReference type="ARBA" id="ARBA00023136"/>
    </source>
</evidence>
<keyword evidence="8" id="KW-0067">ATP-binding</keyword>
<keyword evidence="3" id="KW-0597">Phosphoprotein</keyword>
<dbReference type="RefSeq" id="WP_171416099.1">
    <property type="nucleotide sequence ID" value="NZ_JABFOR010000007.1"/>
</dbReference>
<dbReference type="SUPFAM" id="SSF158472">
    <property type="entry name" value="HAMP domain-like"/>
    <property type="match status" value="1"/>
</dbReference>
<dbReference type="InterPro" id="IPR050640">
    <property type="entry name" value="Bact_2-comp_sensor_kinase"/>
</dbReference>
<dbReference type="GO" id="GO:0000155">
    <property type="term" value="F:phosphorelay sensor kinase activity"/>
    <property type="evidence" value="ECO:0007669"/>
    <property type="project" value="InterPro"/>
</dbReference>
<keyword evidence="11 12" id="KW-0472">Membrane</keyword>
<dbReference type="Gene3D" id="6.10.340.10">
    <property type="match status" value="1"/>
</dbReference>
<evidence type="ECO:0000256" key="8">
    <source>
        <dbReference type="ARBA" id="ARBA00022840"/>
    </source>
</evidence>
<feature type="domain" description="HAMP" evidence="13">
    <location>
        <begin position="390"/>
        <end position="442"/>
    </location>
</feature>
<dbReference type="Pfam" id="PF06580">
    <property type="entry name" value="His_kinase"/>
    <property type="match status" value="1"/>
</dbReference>
<comment type="subcellular location">
    <subcellularLocation>
        <location evidence="1">Cell membrane</location>
        <topology evidence="1">Multi-pass membrane protein</topology>
    </subcellularLocation>
</comment>
<keyword evidence="5 12" id="KW-0812">Transmembrane</keyword>
<organism evidence="14 15">
    <name type="scientific">Paenibacillus alvei</name>
    <name type="common">Bacillus alvei</name>
    <dbReference type="NCBI Taxonomy" id="44250"/>
    <lineage>
        <taxon>Bacteria</taxon>
        <taxon>Bacillati</taxon>
        <taxon>Bacillota</taxon>
        <taxon>Bacilli</taxon>
        <taxon>Bacillales</taxon>
        <taxon>Paenibacillaceae</taxon>
        <taxon>Paenibacillus</taxon>
    </lineage>
</organism>
<comment type="caution">
    <text evidence="14">The sequence shown here is derived from an EMBL/GenBank/DDBJ whole genome shotgun (WGS) entry which is preliminary data.</text>
</comment>
<dbReference type="AlphaFoldDB" id="A0AAP7A0E8"/>
<evidence type="ECO:0000256" key="6">
    <source>
        <dbReference type="ARBA" id="ARBA00022741"/>
    </source>
</evidence>
<reference evidence="14 15" key="1">
    <citation type="submission" date="2020-05" db="EMBL/GenBank/DDBJ databases">
        <title>Whole genome sequencing and identification of novel metabolites from Paenibacillus alvei strain JR949.</title>
        <authorList>
            <person name="Rajendhran J."/>
            <person name="Sree Pranav P."/>
            <person name="Mahalakshmi B."/>
            <person name="Karthikeyan R."/>
        </authorList>
    </citation>
    <scope>NUCLEOTIDE SEQUENCE [LARGE SCALE GENOMIC DNA]</scope>
    <source>
        <strain evidence="14 15">JR949</strain>
    </source>
</reference>
<dbReference type="SMART" id="SM00304">
    <property type="entry name" value="HAMP"/>
    <property type="match status" value="1"/>
</dbReference>
<protein>
    <submittedName>
        <fullName evidence="14">Histidine kinase</fullName>
    </submittedName>
</protein>
<evidence type="ECO:0000256" key="10">
    <source>
        <dbReference type="ARBA" id="ARBA00023012"/>
    </source>
</evidence>
<dbReference type="InterPro" id="IPR003660">
    <property type="entry name" value="HAMP_dom"/>
</dbReference>
<dbReference type="Pfam" id="PF02518">
    <property type="entry name" value="HATPase_c"/>
    <property type="match status" value="1"/>
</dbReference>
<accession>A0AAP7A0E8</accession>
<dbReference type="InterPro" id="IPR003594">
    <property type="entry name" value="HATPase_dom"/>
</dbReference>
<dbReference type="CDD" id="cd06225">
    <property type="entry name" value="HAMP"/>
    <property type="match status" value="1"/>
</dbReference>
<dbReference type="EMBL" id="JABFOR010000007">
    <property type="protein sequence ID" value="NOJ70588.1"/>
    <property type="molecule type" value="Genomic_DNA"/>
</dbReference>
<evidence type="ECO:0000313" key="15">
    <source>
        <dbReference type="Proteomes" id="UP000552038"/>
    </source>
</evidence>
<evidence type="ECO:0000256" key="3">
    <source>
        <dbReference type="ARBA" id="ARBA00022553"/>
    </source>
</evidence>
<evidence type="ECO:0000256" key="5">
    <source>
        <dbReference type="ARBA" id="ARBA00022692"/>
    </source>
</evidence>
<evidence type="ECO:0000256" key="4">
    <source>
        <dbReference type="ARBA" id="ARBA00022679"/>
    </source>
</evidence>
<keyword evidence="9 12" id="KW-1133">Transmembrane helix</keyword>
<dbReference type="PANTHER" id="PTHR34220:SF11">
    <property type="entry name" value="SENSOR PROTEIN KINASE HPTS"/>
    <property type="match status" value="1"/>
</dbReference>
<keyword evidence="7 14" id="KW-0418">Kinase</keyword>
<dbReference type="Gene3D" id="3.30.565.10">
    <property type="entry name" value="Histidine kinase-like ATPase, C-terminal domain"/>
    <property type="match status" value="1"/>
</dbReference>
<dbReference type="GO" id="GO:0005524">
    <property type="term" value="F:ATP binding"/>
    <property type="evidence" value="ECO:0007669"/>
    <property type="project" value="UniProtKB-KW"/>
</dbReference>
<dbReference type="PROSITE" id="PS50885">
    <property type="entry name" value="HAMP"/>
    <property type="match status" value="1"/>
</dbReference>
<evidence type="ECO:0000259" key="13">
    <source>
        <dbReference type="PROSITE" id="PS50885"/>
    </source>
</evidence>
<keyword evidence="10" id="KW-0902">Two-component regulatory system</keyword>
<evidence type="ECO:0000256" key="12">
    <source>
        <dbReference type="SAM" id="Phobius"/>
    </source>
</evidence>
<feature type="transmembrane region" description="Helical" evidence="12">
    <location>
        <begin position="21"/>
        <end position="44"/>
    </location>
</feature>